<comment type="caution">
    <text evidence="2">The sequence shown here is derived from an EMBL/GenBank/DDBJ whole genome shotgun (WGS) entry which is preliminary data.</text>
</comment>
<dbReference type="Proteomes" id="UP001595444">
    <property type="component" value="Unassembled WGS sequence"/>
</dbReference>
<evidence type="ECO:0000313" key="2">
    <source>
        <dbReference type="EMBL" id="MFC3051791.1"/>
    </source>
</evidence>
<feature type="region of interest" description="Disordered" evidence="1">
    <location>
        <begin position="118"/>
        <end position="169"/>
    </location>
</feature>
<sequence length="169" mass="19342">MSTPPKKPAGQREGVSYAHKNRDNLPRANAPSGLSKTHMRSNFYVASDPERVRIQQEEYIAKQVKGNRLFKPSPYGLEGPAVKRKPQTPRIPREELEGIRQRMDAFKKTRMHNEAVKAQSKTQAQAQTKAQSGAANLDKMRRKALFMARRQVQTHSQSRIHQKSKTQKR</sequence>
<feature type="region of interest" description="Disordered" evidence="1">
    <location>
        <begin position="1"/>
        <end position="39"/>
    </location>
</feature>
<feature type="region of interest" description="Disordered" evidence="1">
    <location>
        <begin position="69"/>
        <end position="90"/>
    </location>
</feature>
<protein>
    <submittedName>
        <fullName evidence="2">Uncharacterized protein</fullName>
    </submittedName>
</protein>
<name>A0ABV7D4N3_9PROT</name>
<gene>
    <name evidence="2" type="ORF">ACFOKA_07740</name>
</gene>
<keyword evidence="3" id="KW-1185">Reference proteome</keyword>
<organism evidence="2 3">
    <name type="scientific">Kordiimonas pumila</name>
    <dbReference type="NCBI Taxonomy" id="2161677"/>
    <lineage>
        <taxon>Bacteria</taxon>
        <taxon>Pseudomonadati</taxon>
        <taxon>Pseudomonadota</taxon>
        <taxon>Alphaproteobacteria</taxon>
        <taxon>Kordiimonadales</taxon>
        <taxon>Kordiimonadaceae</taxon>
        <taxon>Kordiimonas</taxon>
    </lineage>
</organism>
<feature type="compositionally biased region" description="Low complexity" evidence="1">
    <location>
        <begin position="118"/>
        <end position="135"/>
    </location>
</feature>
<reference evidence="3" key="1">
    <citation type="journal article" date="2019" name="Int. J. Syst. Evol. Microbiol.">
        <title>The Global Catalogue of Microorganisms (GCM) 10K type strain sequencing project: providing services to taxonomists for standard genome sequencing and annotation.</title>
        <authorList>
            <consortium name="The Broad Institute Genomics Platform"/>
            <consortium name="The Broad Institute Genome Sequencing Center for Infectious Disease"/>
            <person name="Wu L."/>
            <person name="Ma J."/>
        </authorList>
    </citation>
    <scope>NUCLEOTIDE SEQUENCE [LARGE SCALE GENOMIC DNA]</scope>
    <source>
        <strain evidence="3">KCTC 62164</strain>
    </source>
</reference>
<proteinExistence type="predicted"/>
<evidence type="ECO:0000313" key="3">
    <source>
        <dbReference type="Proteomes" id="UP001595444"/>
    </source>
</evidence>
<dbReference type="RefSeq" id="WP_194215258.1">
    <property type="nucleotide sequence ID" value="NZ_CP061205.1"/>
</dbReference>
<feature type="compositionally biased region" description="Basic residues" evidence="1">
    <location>
        <begin position="158"/>
        <end position="169"/>
    </location>
</feature>
<dbReference type="EMBL" id="JBHRSL010000004">
    <property type="protein sequence ID" value="MFC3051791.1"/>
    <property type="molecule type" value="Genomic_DNA"/>
</dbReference>
<evidence type="ECO:0000256" key="1">
    <source>
        <dbReference type="SAM" id="MobiDB-lite"/>
    </source>
</evidence>
<accession>A0ABV7D4N3</accession>